<evidence type="ECO:0000313" key="3">
    <source>
        <dbReference type="Proteomes" id="UP000185696"/>
    </source>
</evidence>
<evidence type="ECO:0000256" key="1">
    <source>
        <dbReference type="SAM" id="MobiDB-lite"/>
    </source>
</evidence>
<name>A0A7Z0WP02_9PSEU</name>
<dbReference type="Gene3D" id="3.30.1540.10">
    <property type="entry name" value="formyl-coa transferase, domain 3"/>
    <property type="match status" value="1"/>
</dbReference>
<dbReference type="GO" id="GO:0003824">
    <property type="term" value="F:catalytic activity"/>
    <property type="evidence" value="ECO:0007669"/>
    <property type="project" value="InterPro"/>
</dbReference>
<dbReference type="InterPro" id="IPR044855">
    <property type="entry name" value="CoA-Trfase_III_dom3_sf"/>
</dbReference>
<dbReference type="RefSeq" id="WP_075132265.1">
    <property type="nucleotide sequence ID" value="NZ_MSIF01000003.1"/>
</dbReference>
<dbReference type="Proteomes" id="UP000185696">
    <property type="component" value="Unassembled WGS sequence"/>
</dbReference>
<dbReference type="InterPro" id="IPR003673">
    <property type="entry name" value="CoA-Trfase_fam_III"/>
</dbReference>
<dbReference type="EMBL" id="MSIF01000003">
    <property type="protein sequence ID" value="OLF12076.1"/>
    <property type="molecule type" value="Genomic_DNA"/>
</dbReference>
<dbReference type="InterPro" id="IPR050509">
    <property type="entry name" value="CoA-transferase_III"/>
</dbReference>
<dbReference type="AlphaFoldDB" id="A0A7Z0WP02"/>
<protein>
    <recommendedName>
        <fullName evidence="4">Crotonobetainyl-CoA:carnitine CoA-transferase CaiB-like acyl-CoA transferase</fullName>
    </recommendedName>
</protein>
<organism evidence="2 3">
    <name type="scientific">Actinophytocola xinjiangensis</name>
    <dbReference type="NCBI Taxonomy" id="485602"/>
    <lineage>
        <taxon>Bacteria</taxon>
        <taxon>Bacillati</taxon>
        <taxon>Actinomycetota</taxon>
        <taxon>Actinomycetes</taxon>
        <taxon>Pseudonocardiales</taxon>
        <taxon>Pseudonocardiaceae</taxon>
    </lineage>
</organism>
<dbReference type="Gene3D" id="3.40.50.10540">
    <property type="entry name" value="Crotonobetainyl-coa:carnitine coa-transferase, domain 1"/>
    <property type="match status" value="1"/>
</dbReference>
<evidence type="ECO:0000313" key="2">
    <source>
        <dbReference type="EMBL" id="OLF12076.1"/>
    </source>
</evidence>
<sequence>MPNQVLSGVRVLDLTRLLPGGLCTLVLADLGADVIKIEAPTGDPARTRGPHLPDAEPTTSSASFRAVNRNKRSVVIDLKAPGGPEALLAVARTADVLVESFRPGVLDRLGVGYDALCEVNPGIVFCQISGWGQHGPHALTAGHDLNYLAAMGLLSHTGQPDDPPSLVPMQVADSASGLYAATSILAALHERRESGRGQRIDVSIAHAALTLAPMTVAGVLGTGRARPTNEGIWSGGAVCYQVYRCADGWVALGALEEKFWATWCQGVGRPDLLAGRYDPSGSTTHEEVTRIMAGRTRAQWREFAEANDCCLTVLSGLDEALDSDLVRERGTVTRLPHPGTGGQQEYDALTLPVVFSRAGPDFRRLPAPALGSDSETVLKECGVPPEVSRRLSAVDGADD</sequence>
<dbReference type="SUPFAM" id="SSF89796">
    <property type="entry name" value="CoA-transferase family III (CaiB/BaiF)"/>
    <property type="match status" value="1"/>
</dbReference>
<dbReference type="InterPro" id="IPR023606">
    <property type="entry name" value="CoA-Trfase_III_dom_1_sf"/>
</dbReference>
<dbReference type="PANTHER" id="PTHR48228:SF5">
    <property type="entry name" value="ALPHA-METHYLACYL-COA RACEMASE"/>
    <property type="match status" value="1"/>
</dbReference>
<dbReference type="Pfam" id="PF02515">
    <property type="entry name" value="CoA_transf_3"/>
    <property type="match status" value="1"/>
</dbReference>
<feature type="region of interest" description="Disordered" evidence="1">
    <location>
        <begin position="40"/>
        <end position="61"/>
    </location>
</feature>
<comment type="caution">
    <text evidence="2">The sequence shown here is derived from an EMBL/GenBank/DDBJ whole genome shotgun (WGS) entry which is preliminary data.</text>
</comment>
<keyword evidence="3" id="KW-1185">Reference proteome</keyword>
<reference evidence="2 3" key="1">
    <citation type="submission" date="2016-12" db="EMBL/GenBank/DDBJ databases">
        <title>The draft genome sequence of Actinophytocola xinjiangensis.</title>
        <authorList>
            <person name="Wang W."/>
            <person name="Yuan L."/>
        </authorList>
    </citation>
    <scope>NUCLEOTIDE SEQUENCE [LARGE SCALE GENOMIC DNA]</scope>
    <source>
        <strain evidence="2 3">CGMCC 4.4663</strain>
    </source>
</reference>
<dbReference type="OrthoDB" id="4251672at2"/>
<evidence type="ECO:0008006" key="4">
    <source>
        <dbReference type="Google" id="ProtNLM"/>
    </source>
</evidence>
<accession>A0A7Z0WP02</accession>
<dbReference type="PANTHER" id="PTHR48228">
    <property type="entry name" value="SUCCINYL-COA--D-CITRAMALATE COA-TRANSFERASE"/>
    <property type="match status" value="1"/>
</dbReference>
<proteinExistence type="predicted"/>
<gene>
    <name evidence="2" type="ORF">BLA60_08625</name>
</gene>